<sequence>MIKRPRLAQKIKEELPDENIDVTCPIKSEDSSVLKCELCDTICVSISQLQSHTLSQHVPSKQVLIGSAKTTRKTVEAEHQNVRDRTLCRRRHMVHRPGIRSMNELLAEMAAVSRRKQSKPRRMSGEGDAMMSPIDLSTKNLLFDSETKAAIPLEDRSNFFPNLPFTNPQHFLSLCAQLGSRNVSSSASSTSSCPIQSCSQSFGSSAALTWHILEAHEDEQEVFSCDSCGVMFSNGQEIREHRCATHKQSARCSSVPSTSHSSQSCFLSVPATPAPQFSINEQTSTSSIQKFDEEDIDEEDDDSFEKSRMPFFGLPNQFGMFPPNMPPPHFLLRPPMQFGDNRDIFGARHSAHQGSQQQQQQQSQHENDDDWEALMEISTSDESEKIRALVGDKAIPTTDPNQCILCRRVLSCKSALQMHYRTHTGERPFKCKICQRAFTTKGNLKTTYGASDRVLKVLGQLIIVKRRLPVIPGSSQTRIVVRQESSKDKNRRKTRIVERQESSKDKNRRKTRIVIENPTGSSQHQKLSCQQCDSTFDSFSQFASHMKSHLTNSSSSQNSSSSSPSSPPTTNNIILYCPLCPLMTFLDTNSRLEHITLQHLQMRVTQYMCSHCDISFISPQIFNTHFNQCHLRIKYECKVCNYVTDNEKIFKDHSRSHSRQEISLGCMACACTFSNQQMLMAHVQLCHSHDSNLFKNRLILPGNPKLPETTPRASKQSTRPLTCSVCDETVIGEDGLDEHRLFRHCKVRYADKCADCHEQITNDEEFVEHCAKHAKDMTIHCPVCRQTLRSEIQIHAHKNYHMESRPPSIEKQEEFEQNDDNNFNFTCPVCGEKFKNALKLIDHGFTHSVQ</sequence>
<dbReference type="PANTHER" id="PTHR47772">
    <property type="entry name" value="ZINC FINGER PROTEIN 200"/>
    <property type="match status" value="1"/>
</dbReference>
<dbReference type="Pfam" id="PF00096">
    <property type="entry name" value="zf-C2H2"/>
    <property type="match status" value="1"/>
</dbReference>
<dbReference type="PROSITE" id="PS50157">
    <property type="entry name" value="ZINC_FINGER_C2H2_2"/>
    <property type="match status" value="7"/>
</dbReference>
<feature type="domain" description="C2H2-type" evidence="11">
    <location>
        <begin position="527"/>
        <end position="554"/>
    </location>
</feature>
<dbReference type="OrthoDB" id="10014897at2759"/>
<feature type="domain" description="C2H2-type" evidence="11">
    <location>
        <begin position="191"/>
        <end position="221"/>
    </location>
</feature>
<evidence type="ECO:0000256" key="3">
    <source>
        <dbReference type="ARBA" id="ARBA00022737"/>
    </source>
</evidence>
<feature type="domain" description="C2H2-type" evidence="11">
    <location>
        <begin position="779"/>
        <end position="806"/>
    </location>
</feature>
<dbReference type="SUPFAM" id="SSF57667">
    <property type="entry name" value="beta-beta-alpha zinc fingers"/>
    <property type="match status" value="2"/>
</dbReference>
<dbReference type="PROSITE" id="PS00028">
    <property type="entry name" value="ZINC_FINGER_C2H2_1"/>
    <property type="match status" value="9"/>
</dbReference>
<dbReference type="InterPro" id="IPR013087">
    <property type="entry name" value="Znf_C2H2_type"/>
</dbReference>
<evidence type="ECO:0000256" key="5">
    <source>
        <dbReference type="ARBA" id="ARBA00022833"/>
    </source>
</evidence>
<feature type="domain" description="C2H2-type" evidence="11">
    <location>
        <begin position="223"/>
        <end position="251"/>
    </location>
</feature>
<dbReference type="GO" id="GO:0008270">
    <property type="term" value="F:zinc ion binding"/>
    <property type="evidence" value="ECO:0007669"/>
    <property type="project" value="UniProtKB-KW"/>
</dbReference>
<keyword evidence="8" id="KW-0539">Nucleus</keyword>
<keyword evidence="3" id="KW-0677">Repeat</keyword>
<feature type="compositionally biased region" description="Basic and acidic residues" evidence="10">
    <location>
        <begin position="495"/>
        <end position="505"/>
    </location>
</feature>
<feature type="domain" description="C2H2-type" evidence="11">
    <location>
        <begin position="635"/>
        <end position="662"/>
    </location>
</feature>
<feature type="region of interest" description="Disordered" evidence="10">
    <location>
        <begin position="349"/>
        <end position="369"/>
    </location>
</feature>
<keyword evidence="13" id="KW-1185">Reference proteome</keyword>
<dbReference type="GO" id="GO:0030154">
    <property type="term" value="P:cell differentiation"/>
    <property type="evidence" value="ECO:0007669"/>
    <property type="project" value="UniProtKB-ARBA"/>
</dbReference>
<feature type="compositionally biased region" description="Low complexity" evidence="10">
    <location>
        <begin position="352"/>
        <end position="364"/>
    </location>
</feature>
<evidence type="ECO:0000256" key="1">
    <source>
        <dbReference type="ARBA" id="ARBA00004123"/>
    </source>
</evidence>
<keyword evidence="2" id="KW-0479">Metal-binding</keyword>
<dbReference type="Pfam" id="PF12874">
    <property type="entry name" value="zf-met"/>
    <property type="match status" value="1"/>
</dbReference>
<feature type="domain" description="C2H2-type" evidence="11">
    <location>
        <begin position="825"/>
        <end position="850"/>
    </location>
</feature>
<dbReference type="FunFam" id="3.30.160.60:FF:000130">
    <property type="entry name" value="Spalt-like transcription factor 4"/>
    <property type="match status" value="1"/>
</dbReference>
<evidence type="ECO:0000313" key="13">
    <source>
        <dbReference type="Proteomes" id="UP001152747"/>
    </source>
</evidence>
<dbReference type="GO" id="GO:0005634">
    <property type="term" value="C:nucleus"/>
    <property type="evidence" value="ECO:0007669"/>
    <property type="project" value="UniProtKB-SubCell"/>
</dbReference>
<evidence type="ECO:0000256" key="10">
    <source>
        <dbReference type="SAM" id="MobiDB-lite"/>
    </source>
</evidence>
<keyword evidence="7" id="KW-0804">Transcription</keyword>
<keyword evidence="5" id="KW-0862">Zinc</keyword>
<dbReference type="InterPro" id="IPR036236">
    <property type="entry name" value="Znf_C2H2_sf"/>
</dbReference>
<evidence type="ECO:0000256" key="4">
    <source>
        <dbReference type="ARBA" id="ARBA00022771"/>
    </source>
</evidence>
<evidence type="ECO:0000256" key="2">
    <source>
        <dbReference type="ARBA" id="ARBA00022723"/>
    </source>
</evidence>
<dbReference type="EMBL" id="CANHGI010000003">
    <property type="protein sequence ID" value="CAI5445989.1"/>
    <property type="molecule type" value="Genomic_DNA"/>
</dbReference>
<dbReference type="GO" id="GO:0007399">
    <property type="term" value="P:nervous system development"/>
    <property type="evidence" value="ECO:0007669"/>
    <property type="project" value="UniProtKB-ARBA"/>
</dbReference>
<accession>A0A9P1MZH7</accession>
<feature type="compositionally biased region" description="Acidic residues" evidence="10">
    <location>
        <begin position="292"/>
        <end position="303"/>
    </location>
</feature>
<gene>
    <name evidence="12" type="ORF">CAMP_LOCUS8626</name>
</gene>
<proteinExistence type="predicted"/>
<dbReference type="InterPro" id="IPR050636">
    <property type="entry name" value="C2H2-ZF_domain-containing"/>
</dbReference>
<dbReference type="Gene3D" id="3.30.160.60">
    <property type="entry name" value="Classic Zinc Finger"/>
    <property type="match status" value="5"/>
</dbReference>
<dbReference type="PANTHER" id="PTHR47772:SF4">
    <property type="entry name" value="ZFP64 ZINC FINGER PROTEIN"/>
    <property type="match status" value="1"/>
</dbReference>
<evidence type="ECO:0000259" key="11">
    <source>
        <dbReference type="PROSITE" id="PS50157"/>
    </source>
</evidence>
<protein>
    <recommendedName>
        <fullName evidence="11">C2H2-type domain-containing protein</fullName>
    </recommendedName>
</protein>
<feature type="domain" description="C2H2-type" evidence="11">
    <location>
        <begin position="401"/>
        <end position="428"/>
    </location>
</feature>
<dbReference type="GO" id="GO:0048513">
    <property type="term" value="P:animal organ development"/>
    <property type="evidence" value="ECO:0007669"/>
    <property type="project" value="UniProtKB-ARBA"/>
</dbReference>
<keyword evidence="4 9" id="KW-0863">Zinc-finger</keyword>
<dbReference type="SMART" id="SM00355">
    <property type="entry name" value="ZnF_C2H2"/>
    <property type="match status" value="13"/>
</dbReference>
<dbReference type="AlphaFoldDB" id="A0A9P1MZH7"/>
<organism evidence="12 13">
    <name type="scientific">Caenorhabditis angaria</name>
    <dbReference type="NCBI Taxonomy" id="860376"/>
    <lineage>
        <taxon>Eukaryota</taxon>
        <taxon>Metazoa</taxon>
        <taxon>Ecdysozoa</taxon>
        <taxon>Nematoda</taxon>
        <taxon>Chromadorea</taxon>
        <taxon>Rhabditida</taxon>
        <taxon>Rhabditina</taxon>
        <taxon>Rhabditomorpha</taxon>
        <taxon>Rhabditoidea</taxon>
        <taxon>Rhabditidae</taxon>
        <taxon>Peloderinae</taxon>
        <taxon>Caenorhabditis</taxon>
    </lineage>
</organism>
<feature type="region of interest" description="Disordered" evidence="10">
    <location>
        <begin position="276"/>
        <end position="305"/>
    </location>
</feature>
<evidence type="ECO:0000256" key="6">
    <source>
        <dbReference type="ARBA" id="ARBA00023015"/>
    </source>
</evidence>
<keyword evidence="6" id="KW-0805">Transcription regulation</keyword>
<evidence type="ECO:0000256" key="9">
    <source>
        <dbReference type="PROSITE-ProRule" id="PRU00042"/>
    </source>
</evidence>
<evidence type="ECO:0000256" key="7">
    <source>
        <dbReference type="ARBA" id="ARBA00023163"/>
    </source>
</evidence>
<feature type="compositionally biased region" description="Polar residues" evidence="10">
    <location>
        <begin position="276"/>
        <end position="289"/>
    </location>
</feature>
<dbReference type="Proteomes" id="UP001152747">
    <property type="component" value="Unassembled WGS sequence"/>
</dbReference>
<reference evidence="12" key="1">
    <citation type="submission" date="2022-11" db="EMBL/GenBank/DDBJ databases">
        <authorList>
            <person name="Kikuchi T."/>
        </authorList>
    </citation>
    <scope>NUCLEOTIDE SEQUENCE</scope>
    <source>
        <strain evidence="12">PS1010</strain>
    </source>
</reference>
<feature type="region of interest" description="Disordered" evidence="10">
    <location>
        <begin position="481"/>
        <end position="526"/>
    </location>
</feature>
<evidence type="ECO:0000313" key="12">
    <source>
        <dbReference type="EMBL" id="CAI5445989.1"/>
    </source>
</evidence>
<dbReference type="GO" id="GO:0006355">
    <property type="term" value="P:regulation of DNA-templated transcription"/>
    <property type="evidence" value="ECO:0007669"/>
    <property type="project" value="UniProtKB-ARBA"/>
</dbReference>
<dbReference type="FunFam" id="3.30.160.60:FF:002381">
    <property type="entry name" value="Putative spalt protein"/>
    <property type="match status" value="1"/>
</dbReference>
<comment type="caution">
    <text evidence="12">The sequence shown here is derived from an EMBL/GenBank/DDBJ whole genome shotgun (WGS) entry which is preliminary data.</text>
</comment>
<dbReference type="GO" id="GO:0009653">
    <property type="term" value="P:anatomical structure morphogenesis"/>
    <property type="evidence" value="ECO:0007669"/>
    <property type="project" value="UniProtKB-ARBA"/>
</dbReference>
<evidence type="ECO:0000256" key="8">
    <source>
        <dbReference type="ARBA" id="ARBA00023242"/>
    </source>
</evidence>
<comment type="subcellular location">
    <subcellularLocation>
        <location evidence="1">Nucleus</location>
    </subcellularLocation>
</comment>
<name>A0A9P1MZH7_9PELO</name>